<dbReference type="PANTHER" id="PTHR37984:SF15">
    <property type="entry name" value="INTEGRASE CATALYTIC DOMAIN-CONTAINING PROTEIN"/>
    <property type="match status" value="1"/>
</dbReference>
<dbReference type="Pfam" id="PF00078">
    <property type="entry name" value="RVT_1"/>
    <property type="match status" value="1"/>
</dbReference>
<dbReference type="Gene3D" id="3.10.10.10">
    <property type="entry name" value="HIV Type 1 Reverse Transcriptase, subunit A, domain 1"/>
    <property type="match status" value="1"/>
</dbReference>
<feature type="domain" description="Reverse transcriptase" evidence="5">
    <location>
        <begin position="502"/>
        <end position="681"/>
    </location>
</feature>
<evidence type="ECO:0000256" key="1">
    <source>
        <dbReference type="ARBA" id="ARBA00010879"/>
    </source>
</evidence>
<dbReference type="FunFam" id="3.10.20.370:FF:000001">
    <property type="entry name" value="Retrovirus-related Pol polyprotein from transposon 17.6-like protein"/>
    <property type="match status" value="1"/>
</dbReference>
<reference evidence="8" key="1">
    <citation type="submission" date="2024-04" db="EMBL/GenBank/DDBJ databases">
        <title>Salinicola lusitanus LLJ914,a marine bacterium isolated from the Okinawa Trough.</title>
        <authorList>
            <person name="Li J."/>
        </authorList>
    </citation>
    <scope>NUCLEOTIDE SEQUENCE [LARGE SCALE GENOMIC DNA]</scope>
</reference>
<dbReference type="InterPro" id="IPR000477">
    <property type="entry name" value="RT_dom"/>
</dbReference>
<evidence type="ECO:0000313" key="8">
    <source>
        <dbReference type="Proteomes" id="UP001460270"/>
    </source>
</evidence>
<feature type="region of interest" description="Disordered" evidence="4">
    <location>
        <begin position="743"/>
        <end position="769"/>
    </location>
</feature>
<dbReference type="CDD" id="cd09274">
    <property type="entry name" value="RNase_HI_RT_Ty3"/>
    <property type="match status" value="1"/>
</dbReference>
<evidence type="ECO:0000313" key="7">
    <source>
        <dbReference type="EMBL" id="KAK7907641.1"/>
    </source>
</evidence>
<feature type="region of interest" description="Disordered" evidence="4">
    <location>
        <begin position="1414"/>
        <end position="1447"/>
    </location>
</feature>
<dbReference type="PROSITE" id="PS50994">
    <property type="entry name" value="INTEGRASE"/>
    <property type="match status" value="1"/>
</dbReference>
<dbReference type="InterPro" id="IPR050951">
    <property type="entry name" value="Retrovirus_Pol_polyprotein"/>
</dbReference>
<dbReference type="Gene3D" id="3.30.420.10">
    <property type="entry name" value="Ribonuclease H-like superfamily/Ribonuclease H"/>
    <property type="match status" value="1"/>
</dbReference>
<name>A0AAW0P3E3_9GOBI</name>
<dbReference type="Gene3D" id="1.10.340.70">
    <property type="match status" value="1"/>
</dbReference>
<dbReference type="Proteomes" id="UP001460270">
    <property type="component" value="Unassembled WGS sequence"/>
</dbReference>
<dbReference type="GO" id="GO:0003676">
    <property type="term" value="F:nucleic acid binding"/>
    <property type="evidence" value="ECO:0007669"/>
    <property type="project" value="InterPro"/>
</dbReference>
<evidence type="ECO:0000256" key="4">
    <source>
        <dbReference type="SAM" id="MobiDB-lite"/>
    </source>
</evidence>
<evidence type="ECO:0000259" key="5">
    <source>
        <dbReference type="PROSITE" id="PS50878"/>
    </source>
</evidence>
<dbReference type="Gene3D" id="3.30.70.270">
    <property type="match status" value="2"/>
</dbReference>
<dbReference type="InterPro" id="IPR041577">
    <property type="entry name" value="RT_RNaseH_2"/>
</dbReference>
<keyword evidence="8" id="KW-1185">Reference proteome</keyword>
<organism evidence="7 8">
    <name type="scientific">Mugilogobius chulae</name>
    <name type="common">yellowstripe goby</name>
    <dbReference type="NCBI Taxonomy" id="88201"/>
    <lineage>
        <taxon>Eukaryota</taxon>
        <taxon>Metazoa</taxon>
        <taxon>Chordata</taxon>
        <taxon>Craniata</taxon>
        <taxon>Vertebrata</taxon>
        <taxon>Euteleostomi</taxon>
        <taxon>Actinopterygii</taxon>
        <taxon>Neopterygii</taxon>
        <taxon>Teleostei</taxon>
        <taxon>Neoteleostei</taxon>
        <taxon>Acanthomorphata</taxon>
        <taxon>Gobiaria</taxon>
        <taxon>Gobiiformes</taxon>
        <taxon>Gobioidei</taxon>
        <taxon>Gobiidae</taxon>
        <taxon>Gobionellinae</taxon>
        <taxon>Mugilogobius</taxon>
    </lineage>
</organism>
<proteinExistence type="inferred from homology"/>
<dbReference type="EC" id="3.1.26.4" evidence="2"/>
<gene>
    <name evidence="7" type="ORF">WMY93_016253</name>
</gene>
<dbReference type="CDD" id="cd01647">
    <property type="entry name" value="RT_LTR"/>
    <property type="match status" value="1"/>
</dbReference>
<dbReference type="Gene3D" id="3.10.20.370">
    <property type="match status" value="1"/>
</dbReference>
<accession>A0AAW0P3E3</accession>
<dbReference type="InterPro" id="IPR043502">
    <property type="entry name" value="DNA/RNA_pol_sf"/>
</dbReference>
<evidence type="ECO:0000259" key="6">
    <source>
        <dbReference type="PROSITE" id="PS50994"/>
    </source>
</evidence>
<dbReference type="GO" id="GO:0015074">
    <property type="term" value="P:DNA integration"/>
    <property type="evidence" value="ECO:0007669"/>
    <property type="project" value="InterPro"/>
</dbReference>
<dbReference type="Pfam" id="PF17919">
    <property type="entry name" value="RT_RNaseH_2"/>
    <property type="match status" value="1"/>
</dbReference>
<dbReference type="InterPro" id="IPR041588">
    <property type="entry name" value="Integrase_H2C2"/>
</dbReference>
<dbReference type="PANTHER" id="PTHR37984">
    <property type="entry name" value="PROTEIN CBG26694"/>
    <property type="match status" value="1"/>
</dbReference>
<dbReference type="InterPro" id="IPR036397">
    <property type="entry name" value="RNaseH_sf"/>
</dbReference>
<protein>
    <recommendedName>
        <fullName evidence="3">Gypsy retrotransposon integrase-like protein 1</fullName>
        <ecNumber evidence="2">3.1.26.4</ecNumber>
    </recommendedName>
</protein>
<dbReference type="FunFam" id="1.10.340.70:FF:000001">
    <property type="entry name" value="Retrovirus-related Pol polyprotein from transposon gypsy-like Protein"/>
    <property type="match status" value="1"/>
</dbReference>
<dbReference type="GO" id="GO:0004523">
    <property type="term" value="F:RNA-DNA hybrid ribonuclease activity"/>
    <property type="evidence" value="ECO:0007669"/>
    <property type="project" value="UniProtKB-EC"/>
</dbReference>
<dbReference type="PROSITE" id="PS50878">
    <property type="entry name" value="RT_POL"/>
    <property type="match status" value="1"/>
</dbReference>
<comment type="similarity">
    <text evidence="1">Belongs to the beta type-B retroviral polymerase family. HERV class-II K(HML-2) pol subfamily.</text>
</comment>
<dbReference type="FunFam" id="3.30.420.10:FF:000032">
    <property type="entry name" value="Retrovirus-related Pol polyprotein from transposon 297-like Protein"/>
    <property type="match status" value="1"/>
</dbReference>
<dbReference type="Pfam" id="PF17921">
    <property type="entry name" value="Integrase_H2C2"/>
    <property type="match status" value="1"/>
</dbReference>
<dbReference type="InterPro" id="IPR001584">
    <property type="entry name" value="Integrase_cat-core"/>
</dbReference>
<feature type="domain" description="Integrase catalytic" evidence="6">
    <location>
        <begin position="1123"/>
        <end position="1280"/>
    </location>
</feature>
<dbReference type="EMBL" id="JBBPFD010000011">
    <property type="protein sequence ID" value="KAK7907641.1"/>
    <property type="molecule type" value="Genomic_DNA"/>
</dbReference>
<evidence type="ECO:0000256" key="2">
    <source>
        <dbReference type="ARBA" id="ARBA00012180"/>
    </source>
</evidence>
<dbReference type="InterPro" id="IPR012337">
    <property type="entry name" value="RNaseH-like_sf"/>
</dbReference>
<dbReference type="SUPFAM" id="SSF53098">
    <property type="entry name" value="Ribonuclease H-like"/>
    <property type="match status" value="1"/>
</dbReference>
<dbReference type="InterPro" id="IPR043128">
    <property type="entry name" value="Rev_trsase/Diguanyl_cyclase"/>
</dbReference>
<dbReference type="Pfam" id="PF00665">
    <property type="entry name" value="rve"/>
    <property type="match status" value="1"/>
</dbReference>
<comment type="caution">
    <text evidence="7">The sequence shown here is derived from an EMBL/GenBank/DDBJ whole genome shotgun (WGS) entry which is preliminary data.</text>
</comment>
<dbReference type="SUPFAM" id="SSF56672">
    <property type="entry name" value="DNA/RNA polymerases"/>
    <property type="match status" value="1"/>
</dbReference>
<evidence type="ECO:0000256" key="3">
    <source>
        <dbReference type="ARBA" id="ARBA00039658"/>
    </source>
</evidence>
<sequence length="1639" mass="187724">MSTLRDLRWEIQQELHQLTSAHSRDLLYKLAESFKDEVQEELPGAESTEVELFDFIVDFLRSPQLKALEDQGMSRLLAFRDLIGELQSPPAAEEEEAEVLQDTEVVVVAPVTSEAAVPSVVTVKSPSPSVVAEPVTGLVRLSELKSFLPHREFKIHGGQISDFDSDLSFNMLCKQIDEGLNEGFAEAEIIRTVLKIIKPGTFKDMLVTKDSLTVSELKRFLKAHLREKSSTELFQELSNAKQSDKETPQQFMYRLMGLKQRVLIASKNSSGFHYDSQLVQGVFLHSLYQGMNEKCSFVRRDLKPYISDLIVTDDSILEIITKAVSEDAERQSRLGQSQKPKTVNANATQVEKDKTSVAMKTEVQANRAAIQELTAQVSSLTKSLEKALTPMVNAVTDNTRSTVLLKNRESQLQNLRLKGSVKSASPKRLNTVLTVSENDQETVRQMLYEQSDVFAREEGDIGCIPGLQLKINTTDNTPVQKSYNSIPRPLYNEVKEYVHNLLNRGWIRKSVSAHSSPVVCVRKKDNTLRLCVDFRELNRKTVPDRHPLPRIQDLLDSLGGNTWFSILDQGSAYHQGFVSEESRPLTAFSTPWGLYEWVRIPFGLTNAPAAFQRCMEGVLEGIRDECCVPYLDDVLCYSKTFDEHVEHLKQVLCKMRQHGIKLRPAKCELFKKQIRYLGRLVSGEGVQVDPKDLDAVIALKDKKPRTVGELRTLLGFLSYYRSFIKDFSRLARPLFELLQSSKDTNSENKQAPKRSKGQTKKDKNQLPSRTPIIWTSEHQEIVSKFVDILTNPPILAYPDFDLPFVLHTDASNSGLGAVLYQKQENRLKVIGYGSRTLTPAEKNYHLHSGKLEFLALKWAICDKFRDYLYYAPTFTVYTDNNPLTYVLSSARLNAVGHRWVGELADFHFDIKYRPGKRNADADMLSRHPLDLDQQKSEYTETVLPEVVSAVWQGSKAAQNNDVPWLAALQLSASDNNVPTDSVLSMTPKDIKTAQQEDESIKEVISLKLKGWTPNEKEKRTMSKQTRRLLYEWNKLDVDNGLLYRKTERNKQLVLPEQLRPLVLKSLHNDMGHVGYDKVIHLARERFYWPYMQQEIEDYVTKKCPCIKQKRPNIPQRAPMGTITTSAPFELVSIDYLHLEPSKGGYEYILVLVDHFTRFAQAYPTRNKSGKTAAEKIFQDFITRFGYPEKLHHDQGREFENSLFQRLQQLSGIAHSRTTPYHPQCNPVERLNRTLLQMLRTLQEEKKSEWKDHLPQIVHAYNCTRHDSTGYSPFFLLYGRSPRLPVDLLFDNKTETETHNHQTYAKKWADRMRVAYKIAADNSQKSSDKGKKQYDKRIKGVSLQPGDRVLVKNLSERGGPGKLRAYWETIVHRVVERVGDGPVYKVQAERGNKVMRVLHRNLLLPVNDLPLEEELPVAKKPKQNRAKQTVTNPDQDKTDNESSEDEEEYTYRYNLRSRIPVYGFVNRQQTVIPPNQNVQQPAPVMPEQNPQTQHRLNVTAREFHPPERQELVPAQQVVEEQMEGPVVLQEEHGHQEMDGHNGIQEEHQQVEMDGNIGEQEEMRRTQRIVRPVERLTYDTLGQPSYQPWSADARSLLLPTNVPTAQTFMPLPYPFQNIPYGYNWYTLVNHPSTGNVGRHLF</sequence>